<evidence type="ECO:0000313" key="2">
    <source>
        <dbReference type="EMBL" id="SHF15720.1"/>
    </source>
</evidence>
<feature type="signal peptide" evidence="1">
    <location>
        <begin position="1"/>
        <end position="28"/>
    </location>
</feature>
<gene>
    <name evidence="2" type="ORF">SAMN04488522_102274</name>
</gene>
<protein>
    <submittedName>
        <fullName evidence="2">Capsule assembly protein Wzi</fullName>
    </submittedName>
</protein>
<organism evidence="2 3">
    <name type="scientific">Pedobacter caeni</name>
    <dbReference type="NCBI Taxonomy" id="288992"/>
    <lineage>
        <taxon>Bacteria</taxon>
        <taxon>Pseudomonadati</taxon>
        <taxon>Bacteroidota</taxon>
        <taxon>Sphingobacteriia</taxon>
        <taxon>Sphingobacteriales</taxon>
        <taxon>Sphingobacteriaceae</taxon>
        <taxon>Pedobacter</taxon>
    </lineage>
</organism>
<dbReference type="InterPro" id="IPR038636">
    <property type="entry name" value="Wzi_sf"/>
</dbReference>
<dbReference type="Proteomes" id="UP000184287">
    <property type="component" value="Unassembled WGS sequence"/>
</dbReference>
<evidence type="ECO:0000256" key="1">
    <source>
        <dbReference type="SAM" id="SignalP"/>
    </source>
</evidence>
<dbReference type="Gene3D" id="2.40.160.130">
    <property type="entry name" value="Capsule assembly protein Wzi"/>
    <property type="match status" value="1"/>
</dbReference>
<keyword evidence="1" id="KW-0732">Signal</keyword>
<dbReference type="OrthoDB" id="596512at2"/>
<evidence type="ECO:0000313" key="3">
    <source>
        <dbReference type="Proteomes" id="UP000184287"/>
    </source>
</evidence>
<feature type="chain" id="PRO_5013155180" evidence="1">
    <location>
        <begin position="29"/>
        <end position="511"/>
    </location>
</feature>
<dbReference type="STRING" id="288992.SAMN04488522_102274"/>
<dbReference type="EMBL" id="FQUQ01000002">
    <property type="protein sequence ID" value="SHF15720.1"/>
    <property type="molecule type" value="Genomic_DNA"/>
</dbReference>
<dbReference type="RefSeq" id="WP_073230064.1">
    <property type="nucleotide sequence ID" value="NZ_FQUQ01000002.1"/>
</dbReference>
<name>A0A1M4ZCF9_9SPHI</name>
<keyword evidence="3" id="KW-1185">Reference proteome</keyword>
<reference evidence="3" key="1">
    <citation type="submission" date="2016-11" db="EMBL/GenBank/DDBJ databases">
        <authorList>
            <person name="Varghese N."/>
            <person name="Submissions S."/>
        </authorList>
    </citation>
    <scope>NUCLEOTIDE SEQUENCE [LARGE SCALE GENOMIC DNA]</scope>
    <source>
        <strain evidence="3">DSM 16990</strain>
    </source>
</reference>
<dbReference type="AlphaFoldDB" id="A0A1M4ZCF9"/>
<accession>A0A1M4ZCF9</accession>
<proteinExistence type="predicted"/>
<sequence length="511" mass="57230">MGINRIPLIKHTLFGIAFLLMFSNQAHAQRLDVKYELEAQAIGTTNDVVPFWMRSNQFGSVPLSGVSAGFIGRAYKEYKKSNTKLFDWGFGFEGRANAGKGSNLQLIDAYAKVKLGVFQFKAGRTKDVMGLNGDTILSSGNFAVSGNAPGVPKLELSIPEYYRVPIFDGLFSVKGNFVHGWLGRTPILDSIAPAPKIIYYINDRNPKTYFHQKSLYIRLGKADWKLKLYGGFNHQVYWGNEQAAYGDNFKLSPAETFFYVVTGKAYGTKGVPTSKIGNQLGSIDLGAEYDFDAVKVMIYRQNFYDVGALSKLGNINDGLNGISVENRKYNDKTTGFAWKKVLFELFYSKDQAGYPWSTFTKSGDEDYYNNFYYVNGWSYKNMGLGNPLITARHDARSGQAIKKADYFINNRVIAVHTGLSGTVLNWDFMTKISYSWNYGTFGTSIYGNSTGKIRNPQTTNIFKPVEQFSFYLEGSKKLKNGYSAGFATALDQGQLLNNSLGLMLRLKKQFQ</sequence>